<dbReference type="Pfam" id="PF04011">
    <property type="entry name" value="LemA"/>
    <property type="match status" value="1"/>
</dbReference>
<sequence>MKRPGLIVVAVVALILVILGSTLAGTYNSLVRLDEGVAGQWAQVENAYQRRADLVPNLVATVQGAAAHERETLTAVTEARAKVGRIEMPAAYEDQAALERYQAAQDELSSALSRLLVVSEAYPQLRANENFLALQSQLEGTENRIAVERKRFNDAAQAFNTKRGSFPTVMFVGMFDDRFDPKAYFQAQSGAARAPTVSF</sequence>
<dbReference type="Gene3D" id="1.20.1440.20">
    <property type="entry name" value="LemA-like domain"/>
    <property type="match status" value="1"/>
</dbReference>
<comment type="subcellular location">
    <subcellularLocation>
        <location evidence="1">Membrane</location>
        <topology evidence="1">Single-pass membrane protein</topology>
    </subcellularLocation>
</comment>
<keyword evidence="3" id="KW-0812">Transmembrane</keyword>
<gene>
    <name evidence="6" type="ORF">ENSA7_01510</name>
</gene>
<evidence type="ECO:0000256" key="4">
    <source>
        <dbReference type="ARBA" id="ARBA00022989"/>
    </source>
</evidence>
<name>A0A2S9YYE9_9BACT</name>
<keyword evidence="5" id="KW-0472">Membrane</keyword>
<evidence type="ECO:0000256" key="2">
    <source>
        <dbReference type="ARBA" id="ARBA00008854"/>
    </source>
</evidence>
<dbReference type="EMBL" id="PVNL01000003">
    <property type="protein sequence ID" value="PRQ10106.1"/>
    <property type="molecule type" value="Genomic_DNA"/>
</dbReference>
<proteinExistence type="inferred from homology"/>
<protein>
    <submittedName>
        <fullName evidence="6">LemA family protein</fullName>
    </submittedName>
</protein>
<dbReference type="GO" id="GO:0016020">
    <property type="term" value="C:membrane"/>
    <property type="evidence" value="ECO:0007669"/>
    <property type="project" value="UniProtKB-SubCell"/>
</dbReference>
<evidence type="ECO:0000313" key="6">
    <source>
        <dbReference type="EMBL" id="PRQ10106.1"/>
    </source>
</evidence>
<dbReference type="PANTHER" id="PTHR34478:SF2">
    <property type="entry name" value="MEMBRANE PROTEIN"/>
    <property type="match status" value="1"/>
</dbReference>
<evidence type="ECO:0000313" key="7">
    <source>
        <dbReference type="Proteomes" id="UP000238823"/>
    </source>
</evidence>
<dbReference type="Proteomes" id="UP000238823">
    <property type="component" value="Unassembled WGS sequence"/>
</dbReference>
<dbReference type="OrthoDB" id="9804152at2"/>
<dbReference type="PANTHER" id="PTHR34478">
    <property type="entry name" value="PROTEIN LEMA"/>
    <property type="match status" value="1"/>
</dbReference>
<reference evidence="6 7" key="1">
    <citation type="submission" date="2018-03" db="EMBL/GenBank/DDBJ databases">
        <title>Draft Genome Sequences of the Obligatory Marine Myxobacteria Enhygromyxa salina SWB007.</title>
        <authorList>
            <person name="Poehlein A."/>
            <person name="Moghaddam J.A."/>
            <person name="Harms H."/>
            <person name="Alanjari M."/>
            <person name="Koenig G.M."/>
            <person name="Daniel R."/>
            <person name="Schaeberle T.F."/>
        </authorList>
    </citation>
    <scope>NUCLEOTIDE SEQUENCE [LARGE SCALE GENOMIC DNA]</scope>
    <source>
        <strain evidence="6 7">SWB007</strain>
    </source>
</reference>
<dbReference type="AlphaFoldDB" id="A0A2S9YYE9"/>
<dbReference type="InterPro" id="IPR023353">
    <property type="entry name" value="LemA-like_dom_sf"/>
</dbReference>
<keyword evidence="4" id="KW-1133">Transmembrane helix</keyword>
<dbReference type="SUPFAM" id="SSF140478">
    <property type="entry name" value="LemA-like"/>
    <property type="match status" value="1"/>
</dbReference>
<evidence type="ECO:0000256" key="5">
    <source>
        <dbReference type="ARBA" id="ARBA00023136"/>
    </source>
</evidence>
<evidence type="ECO:0000256" key="1">
    <source>
        <dbReference type="ARBA" id="ARBA00004167"/>
    </source>
</evidence>
<accession>A0A2S9YYE9</accession>
<dbReference type="RefSeq" id="WP_106087259.1">
    <property type="nucleotide sequence ID" value="NZ_PVNL01000003.1"/>
</dbReference>
<evidence type="ECO:0000256" key="3">
    <source>
        <dbReference type="ARBA" id="ARBA00022692"/>
    </source>
</evidence>
<comment type="caution">
    <text evidence="6">The sequence shown here is derived from an EMBL/GenBank/DDBJ whole genome shotgun (WGS) entry which is preliminary data.</text>
</comment>
<organism evidence="6 7">
    <name type="scientific">Enhygromyxa salina</name>
    <dbReference type="NCBI Taxonomy" id="215803"/>
    <lineage>
        <taxon>Bacteria</taxon>
        <taxon>Pseudomonadati</taxon>
        <taxon>Myxococcota</taxon>
        <taxon>Polyangia</taxon>
        <taxon>Nannocystales</taxon>
        <taxon>Nannocystaceae</taxon>
        <taxon>Enhygromyxa</taxon>
    </lineage>
</organism>
<comment type="similarity">
    <text evidence="2">Belongs to the LemA family.</text>
</comment>
<dbReference type="InterPro" id="IPR007156">
    <property type="entry name" value="MamQ_LemA"/>
</dbReference>